<dbReference type="GO" id="GO:0016746">
    <property type="term" value="F:acyltransferase activity"/>
    <property type="evidence" value="ECO:0007669"/>
    <property type="project" value="UniProtKB-KW"/>
</dbReference>
<gene>
    <name evidence="2" type="ORF">ACFPYJ_11565</name>
</gene>
<dbReference type="Proteomes" id="UP001596047">
    <property type="component" value="Unassembled WGS sequence"/>
</dbReference>
<keyword evidence="3" id="KW-1185">Reference proteome</keyword>
<evidence type="ECO:0000259" key="1">
    <source>
        <dbReference type="PROSITE" id="PS51186"/>
    </source>
</evidence>
<sequence>MEINYRQMTIDDYEASFALWSKTEGMVLSEADSKSAIASYLERNPDLSFVCTVGGMLQGTILCGHDGRRGFIYHAAVNPEMRGLGIGSKLVELSLKQLQQAGIMKCHLFVVADNEIGNRFWKRSGWLKREGIAIYSK</sequence>
<dbReference type="SUPFAM" id="SSF55729">
    <property type="entry name" value="Acyl-CoA N-acyltransferases (Nat)"/>
    <property type="match status" value="1"/>
</dbReference>
<dbReference type="EMBL" id="JBHSOW010000041">
    <property type="protein sequence ID" value="MFC5649747.1"/>
    <property type="molecule type" value="Genomic_DNA"/>
</dbReference>
<dbReference type="EC" id="2.3.1.-" evidence="2"/>
<dbReference type="CDD" id="cd04301">
    <property type="entry name" value="NAT_SF"/>
    <property type="match status" value="1"/>
</dbReference>
<accession>A0ABW0VVA6</accession>
<reference evidence="3" key="1">
    <citation type="journal article" date="2019" name="Int. J. Syst. Evol. Microbiol.">
        <title>The Global Catalogue of Microorganisms (GCM) 10K type strain sequencing project: providing services to taxonomists for standard genome sequencing and annotation.</title>
        <authorList>
            <consortium name="The Broad Institute Genomics Platform"/>
            <consortium name="The Broad Institute Genome Sequencing Center for Infectious Disease"/>
            <person name="Wu L."/>
            <person name="Ma J."/>
        </authorList>
    </citation>
    <scope>NUCLEOTIDE SEQUENCE [LARGE SCALE GENOMIC DNA]</scope>
    <source>
        <strain evidence="3">CGMCC 1.3240</strain>
    </source>
</reference>
<proteinExistence type="predicted"/>
<evidence type="ECO:0000313" key="2">
    <source>
        <dbReference type="EMBL" id="MFC5649747.1"/>
    </source>
</evidence>
<keyword evidence="2" id="KW-0012">Acyltransferase</keyword>
<keyword evidence="2" id="KW-0808">Transferase</keyword>
<feature type="domain" description="N-acetyltransferase" evidence="1">
    <location>
        <begin position="3"/>
        <end position="137"/>
    </location>
</feature>
<dbReference type="Pfam" id="PF00583">
    <property type="entry name" value="Acetyltransf_1"/>
    <property type="match status" value="1"/>
</dbReference>
<organism evidence="2 3">
    <name type="scientific">Paenibacillus solisilvae</name>
    <dbReference type="NCBI Taxonomy" id="2486751"/>
    <lineage>
        <taxon>Bacteria</taxon>
        <taxon>Bacillati</taxon>
        <taxon>Bacillota</taxon>
        <taxon>Bacilli</taxon>
        <taxon>Bacillales</taxon>
        <taxon>Paenibacillaceae</taxon>
        <taxon>Paenibacillus</taxon>
    </lineage>
</organism>
<dbReference type="InterPro" id="IPR000182">
    <property type="entry name" value="GNAT_dom"/>
</dbReference>
<evidence type="ECO:0000313" key="3">
    <source>
        <dbReference type="Proteomes" id="UP001596047"/>
    </source>
</evidence>
<dbReference type="PROSITE" id="PS51186">
    <property type="entry name" value="GNAT"/>
    <property type="match status" value="1"/>
</dbReference>
<protein>
    <submittedName>
        <fullName evidence="2">GNAT family N-acetyltransferase</fullName>
        <ecNumber evidence="2">2.3.1.-</ecNumber>
    </submittedName>
</protein>
<name>A0ABW0VVA6_9BACL</name>
<dbReference type="Gene3D" id="3.40.630.30">
    <property type="match status" value="1"/>
</dbReference>
<comment type="caution">
    <text evidence="2">The sequence shown here is derived from an EMBL/GenBank/DDBJ whole genome shotgun (WGS) entry which is preliminary data.</text>
</comment>
<dbReference type="InterPro" id="IPR016181">
    <property type="entry name" value="Acyl_CoA_acyltransferase"/>
</dbReference>
<dbReference type="RefSeq" id="WP_379188289.1">
    <property type="nucleotide sequence ID" value="NZ_JBHSOW010000041.1"/>
</dbReference>